<reference evidence="2 3" key="1">
    <citation type="journal article" date="2016" name="Sci. Rep.">
        <title>The Dendrobium catenatum Lindl. genome sequence provides insights into polysaccharide synthase, floral development and adaptive evolution.</title>
        <authorList>
            <person name="Zhang G.Q."/>
            <person name="Xu Q."/>
            <person name="Bian C."/>
            <person name="Tsai W.C."/>
            <person name="Yeh C.M."/>
            <person name="Liu K.W."/>
            <person name="Yoshida K."/>
            <person name="Zhang L.S."/>
            <person name="Chang S.B."/>
            <person name="Chen F."/>
            <person name="Shi Y."/>
            <person name="Su Y.Y."/>
            <person name="Zhang Y.Q."/>
            <person name="Chen L.J."/>
            <person name="Yin Y."/>
            <person name="Lin M."/>
            <person name="Huang H."/>
            <person name="Deng H."/>
            <person name="Wang Z.W."/>
            <person name="Zhu S.L."/>
            <person name="Zhao X."/>
            <person name="Deng C."/>
            <person name="Niu S.C."/>
            <person name="Huang J."/>
            <person name="Wang M."/>
            <person name="Liu G.H."/>
            <person name="Yang H.J."/>
            <person name="Xiao X.J."/>
            <person name="Hsiao Y.Y."/>
            <person name="Wu W.L."/>
            <person name="Chen Y.Y."/>
            <person name="Mitsuda N."/>
            <person name="Ohme-Takagi M."/>
            <person name="Luo Y.B."/>
            <person name="Van de Peer Y."/>
            <person name="Liu Z.J."/>
        </authorList>
    </citation>
    <scope>NUCLEOTIDE SEQUENCE [LARGE SCALE GENOMIC DNA]</scope>
    <source>
        <tissue evidence="2">The whole plant</tissue>
    </source>
</reference>
<dbReference type="InterPro" id="IPR036397">
    <property type="entry name" value="RNaseH_sf"/>
</dbReference>
<protein>
    <submittedName>
        <fullName evidence="2">Protein argonaute 16</fullName>
    </submittedName>
</protein>
<reference evidence="2 3" key="2">
    <citation type="journal article" date="2017" name="Nature">
        <title>The Apostasia genome and the evolution of orchids.</title>
        <authorList>
            <person name="Zhang G.Q."/>
            <person name="Liu K.W."/>
            <person name="Li Z."/>
            <person name="Lohaus R."/>
            <person name="Hsiao Y.Y."/>
            <person name="Niu S.C."/>
            <person name="Wang J.Y."/>
            <person name="Lin Y.C."/>
            <person name="Xu Q."/>
            <person name="Chen L.J."/>
            <person name="Yoshida K."/>
            <person name="Fujiwara S."/>
            <person name="Wang Z.W."/>
            <person name="Zhang Y.Q."/>
            <person name="Mitsuda N."/>
            <person name="Wang M."/>
            <person name="Liu G.H."/>
            <person name="Pecoraro L."/>
            <person name="Huang H.X."/>
            <person name="Xiao X.J."/>
            <person name="Lin M."/>
            <person name="Wu X.Y."/>
            <person name="Wu W.L."/>
            <person name="Chen Y.Y."/>
            <person name="Chang S.B."/>
            <person name="Sakamoto S."/>
            <person name="Ohme-Takagi M."/>
            <person name="Yagi M."/>
            <person name="Zeng S.J."/>
            <person name="Shen C.Y."/>
            <person name="Yeh C.M."/>
            <person name="Luo Y.B."/>
            <person name="Tsai W.C."/>
            <person name="Van de Peer Y."/>
            <person name="Liu Z.J."/>
        </authorList>
    </citation>
    <scope>NUCLEOTIDE SEQUENCE [LARGE SCALE GENOMIC DNA]</scope>
    <source>
        <tissue evidence="2">The whole plant</tissue>
    </source>
</reference>
<evidence type="ECO:0000313" key="3">
    <source>
        <dbReference type="Proteomes" id="UP000233837"/>
    </source>
</evidence>
<sequence>MAKSTYRSWLSCAQKVLCLALIVNFASNDSRNNARTKEWERRALLGRAEMAKEREAKATGFVWCRLASVRTQSSKVKMIDSLFQPTVKDDDDGIIRDLLIDLYIISVKKKLVQIIFRDEVSESQFNQVLNVKSNKIIEAYEFLMNQ</sequence>
<feature type="chain" id="PRO_5014152936" evidence="1">
    <location>
        <begin position="21"/>
        <end position="146"/>
    </location>
</feature>
<dbReference type="EMBL" id="KZ503617">
    <property type="protein sequence ID" value="PKU62670.1"/>
    <property type="molecule type" value="Genomic_DNA"/>
</dbReference>
<dbReference type="Proteomes" id="UP000233837">
    <property type="component" value="Unassembled WGS sequence"/>
</dbReference>
<evidence type="ECO:0000256" key="1">
    <source>
        <dbReference type="SAM" id="SignalP"/>
    </source>
</evidence>
<name>A0A2I0VGY1_9ASPA</name>
<dbReference type="Gene3D" id="3.30.420.10">
    <property type="entry name" value="Ribonuclease H-like superfamily/Ribonuclease H"/>
    <property type="match status" value="1"/>
</dbReference>
<organism evidence="2 3">
    <name type="scientific">Dendrobium catenatum</name>
    <dbReference type="NCBI Taxonomy" id="906689"/>
    <lineage>
        <taxon>Eukaryota</taxon>
        <taxon>Viridiplantae</taxon>
        <taxon>Streptophyta</taxon>
        <taxon>Embryophyta</taxon>
        <taxon>Tracheophyta</taxon>
        <taxon>Spermatophyta</taxon>
        <taxon>Magnoliopsida</taxon>
        <taxon>Liliopsida</taxon>
        <taxon>Asparagales</taxon>
        <taxon>Orchidaceae</taxon>
        <taxon>Epidendroideae</taxon>
        <taxon>Malaxideae</taxon>
        <taxon>Dendrobiinae</taxon>
        <taxon>Dendrobium</taxon>
    </lineage>
</organism>
<dbReference type="PANTHER" id="PTHR22891">
    <property type="entry name" value="EUKARYOTIC TRANSLATION INITIATION FACTOR 2C"/>
    <property type="match status" value="1"/>
</dbReference>
<gene>
    <name evidence="2" type="primary">AGO16</name>
    <name evidence="2" type="ORF">MA16_Dca026068</name>
</gene>
<keyword evidence="1" id="KW-0732">Signal</keyword>
<evidence type="ECO:0000313" key="2">
    <source>
        <dbReference type="EMBL" id="PKU62670.1"/>
    </source>
</evidence>
<proteinExistence type="predicted"/>
<dbReference type="GO" id="GO:0003676">
    <property type="term" value="F:nucleic acid binding"/>
    <property type="evidence" value="ECO:0007669"/>
    <property type="project" value="InterPro"/>
</dbReference>
<dbReference type="STRING" id="906689.A0A2I0VGY1"/>
<dbReference type="AlphaFoldDB" id="A0A2I0VGY1"/>
<accession>A0A2I0VGY1</accession>
<keyword evidence="3" id="KW-1185">Reference proteome</keyword>
<feature type="signal peptide" evidence="1">
    <location>
        <begin position="1"/>
        <end position="20"/>
    </location>
</feature>